<comment type="caution">
    <text evidence="2">The sequence shown here is derived from an EMBL/GenBank/DDBJ whole genome shotgun (WGS) entry which is preliminary data.</text>
</comment>
<protein>
    <submittedName>
        <fullName evidence="2">Uncharacterized protein</fullName>
    </submittedName>
</protein>
<feature type="compositionally biased region" description="Basic and acidic residues" evidence="1">
    <location>
        <begin position="504"/>
        <end position="537"/>
    </location>
</feature>
<keyword evidence="3" id="KW-1185">Reference proteome</keyword>
<feature type="region of interest" description="Disordered" evidence="1">
    <location>
        <begin position="224"/>
        <end position="248"/>
    </location>
</feature>
<feature type="compositionally biased region" description="Basic and acidic residues" evidence="1">
    <location>
        <begin position="416"/>
        <end position="478"/>
    </location>
</feature>
<gene>
    <name evidence="2" type="ORF">R3P38DRAFT_2802561</name>
</gene>
<proteinExistence type="predicted"/>
<accession>A0AAV9ZUJ9</accession>
<evidence type="ECO:0000256" key="1">
    <source>
        <dbReference type="SAM" id="MobiDB-lite"/>
    </source>
</evidence>
<feature type="compositionally biased region" description="Basic and acidic residues" evidence="1">
    <location>
        <begin position="486"/>
        <end position="497"/>
    </location>
</feature>
<feature type="compositionally biased region" description="Basic residues" evidence="1">
    <location>
        <begin position="403"/>
        <end position="415"/>
    </location>
</feature>
<feature type="region of interest" description="Disordered" evidence="1">
    <location>
        <begin position="366"/>
        <end position="602"/>
    </location>
</feature>
<name>A0AAV9ZUJ9_9AGAR</name>
<dbReference type="AlphaFoldDB" id="A0AAV9ZUJ9"/>
<evidence type="ECO:0000313" key="2">
    <source>
        <dbReference type="EMBL" id="KAK6992441.1"/>
    </source>
</evidence>
<sequence>MAKGTTKRKRTWKRIAKKDRRNLKMWAEGARESILTPHIPAYADALERGWRAERDYLAEVCLEFHARIPWRLEDSEEPEFPLAEYDPVAIPVAEELDEEEVEMKRLRVETLNARIGRWMKYRARRLRKPTISDPLRDPWALLLAKLVGITPAHKARQGYQQYMHESYATDIDPIVQARWKARPVTEDGTTLKTKGIDANFRAEVARELFRELPTEEQEAIRQRARDEAQRDKEEYVRQMRDLPSKKPEDRQRCIDNLGQFMTNVLCGVYERTGLSSFAVFGGPMPAFGGDLRTVTVSYGVNDRSAGGCHFPQWVKPRFGRDVLDFMKEWLKTAYSQEACQEAAMPFSVDGQEDDPLAGAKYRMDENENLGWGDDDDSESSSSGSEDSGDTDIDSDVERDVRALKKQTKAKGKGKGKTKERGKKDDTGDKGKGKAKEKTDDTGDKGKGKAKEKTDDAGERGKTKEKRKTDDSGDKESGKGKAKKGKDKGGKDDVEKEKGKGKKRKSDDADNASRKKRKEGEDEERVRRKRKAEEDGRAPSKKARADGTGASAGPSQQPVQDPVAPPATTPSPRHSPLPSPPLASPPPSPGNERLPQVDTPECPDDAATWFREVYPQITFKKLGDNFNALLVALMELERAYKWEKLASGLGTTSRPTQIYLWVRAGRGLRGGPMSQGAGPTIGSVVKFEQTWWAWWEGLQPPWRKREPGIPKRFERVSYPEARRENWESLRAPGPNGALNLVASLYWWGVKLIAVVDSEEKRDWVEAVTDLKWMLRGLCAAENSLDLV</sequence>
<organism evidence="2 3">
    <name type="scientific">Favolaschia claudopus</name>
    <dbReference type="NCBI Taxonomy" id="2862362"/>
    <lineage>
        <taxon>Eukaryota</taxon>
        <taxon>Fungi</taxon>
        <taxon>Dikarya</taxon>
        <taxon>Basidiomycota</taxon>
        <taxon>Agaricomycotina</taxon>
        <taxon>Agaricomycetes</taxon>
        <taxon>Agaricomycetidae</taxon>
        <taxon>Agaricales</taxon>
        <taxon>Marasmiineae</taxon>
        <taxon>Mycenaceae</taxon>
        <taxon>Favolaschia</taxon>
    </lineage>
</organism>
<dbReference type="EMBL" id="JAWWNJ010000110">
    <property type="protein sequence ID" value="KAK6992441.1"/>
    <property type="molecule type" value="Genomic_DNA"/>
</dbReference>
<dbReference type="Proteomes" id="UP001362999">
    <property type="component" value="Unassembled WGS sequence"/>
</dbReference>
<feature type="compositionally biased region" description="Pro residues" evidence="1">
    <location>
        <begin position="562"/>
        <end position="588"/>
    </location>
</feature>
<reference evidence="2 3" key="1">
    <citation type="journal article" date="2024" name="J Genomics">
        <title>Draft genome sequencing and assembly of Favolaschia claudopus CIRM-BRFM 2984 isolated from oak limbs.</title>
        <authorList>
            <person name="Navarro D."/>
            <person name="Drula E."/>
            <person name="Chaduli D."/>
            <person name="Cazenave R."/>
            <person name="Ahrendt S."/>
            <person name="Wang J."/>
            <person name="Lipzen A."/>
            <person name="Daum C."/>
            <person name="Barry K."/>
            <person name="Grigoriev I.V."/>
            <person name="Favel A."/>
            <person name="Rosso M.N."/>
            <person name="Martin F."/>
        </authorList>
    </citation>
    <scope>NUCLEOTIDE SEQUENCE [LARGE SCALE GENOMIC DNA]</scope>
    <source>
        <strain evidence="2 3">CIRM-BRFM 2984</strain>
    </source>
</reference>
<evidence type="ECO:0000313" key="3">
    <source>
        <dbReference type="Proteomes" id="UP001362999"/>
    </source>
</evidence>